<feature type="non-terminal residue" evidence="2">
    <location>
        <position position="89"/>
    </location>
</feature>
<evidence type="ECO:0000313" key="2">
    <source>
        <dbReference type="EMBL" id="KAF9511001.1"/>
    </source>
</evidence>
<protein>
    <recommendedName>
        <fullName evidence="1">BZIP domain-containing protein</fullName>
    </recommendedName>
</protein>
<evidence type="ECO:0000313" key="3">
    <source>
        <dbReference type="Proteomes" id="UP000886523"/>
    </source>
</evidence>
<dbReference type="Gene3D" id="3.30.160.60">
    <property type="entry name" value="Classic Zinc Finger"/>
    <property type="match status" value="1"/>
</dbReference>
<reference evidence="2" key="1">
    <citation type="journal article" date="2020" name="Nat. Commun.">
        <title>Large-scale genome sequencing of mycorrhizal fungi provides insights into the early evolution of symbiotic traits.</title>
        <authorList>
            <person name="Miyauchi S."/>
            <person name="Kiss E."/>
            <person name="Kuo A."/>
            <person name="Drula E."/>
            <person name="Kohler A."/>
            <person name="Sanchez-Garcia M."/>
            <person name="Morin E."/>
            <person name="Andreopoulos B."/>
            <person name="Barry K.W."/>
            <person name="Bonito G."/>
            <person name="Buee M."/>
            <person name="Carver A."/>
            <person name="Chen C."/>
            <person name="Cichocki N."/>
            <person name="Clum A."/>
            <person name="Culley D."/>
            <person name="Crous P.W."/>
            <person name="Fauchery L."/>
            <person name="Girlanda M."/>
            <person name="Hayes R.D."/>
            <person name="Keri Z."/>
            <person name="LaButti K."/>
            <person name="Lipzen A."/>
            <person name="Lombard V."/>
            <person name="Magnuson J."/>
            <person name="Maillard F."/>
            <person name="Murat C."/>
            <person name="Nolan M."/>
            <person name="Ohm R.A."/>
            <person name="Pangilinan J."/>
            <person name="Pereira M.F."/>
            <person name="Perotto S."/>
            <person name="Peter M."/>
            <person name="Pfister S."/>
            <person name="Riley R."/>
            <person name="Sitrit Y."/>
            <person name="Stielow J.B."/>
            <person name="Szollosi G."/>
            <person name="Zifcakova L."/>
            <person name="Stursova M."/>
            <person name="Spatafora J.W."/>
            <person name="Tedersoo L."/>
            <person name="Vaario L.M."/>
            <person name="Yamada A."/>
            <person name="Yan M."/>
            <person name="Wang P."/>
            <person name="Xu J."/>
            <person name="Bruns T."/>
            <person name="Baldrian P."/>
            <person name="Vilgalys R."/>
            <person name="Dunand C."/>
            <person name="Henrissat B."/>
            <person name="Grigoriev I.V."/>
            <person name="Hibbett D."/>
            <person name="Nagy L.G."/>
            <person name="Martin F.M."/>
        </authorList>
    </citation>
    <scope>NUCLEOTIDE SEQUENCE</scope>
    <source>
        <strain evidence="2">UP504</strain>
    </source>
</reference>
<dbReference type="OrthoDB" id="2257100at2759"/>
<sequence length="89" mass="10007">TGHRRNITPSNLVPVDAPTQQRSYIKPSATSRKDIPAAFATASKKRGVSEVFDDLEDAIEAKRRQNTVAARRSRARKLEYVRDLEAKVE</sequence>
<dbReference type="SUPFAM" id="SSF57959">
    <property type="entry name" value="Leucine zipper domain"/>
    <property type="match status" value="1"/>
</dbReference>
<dbReference type="Proteomes" id="UP000886523">
    <property type="component" value="Unassembled WGS sequence"/>
</dbReference>
<feature type="non-terminal residue" evidence="2">
    <location>
        <position position="1"/>
    </location>
</feature>
<dbReference type="Pfam" id="PF07716">
    <property type="entry name" value="bZIP_2"/>
    <property type="match status" value="1"/>
</dbReference>
<evidence type="ECO:0000259" key="1">
    <source>
        <dbReference type="PROSITE" id="PS00036"/>
    </source>
</evidence>
<dbReference type="GO" id="GO:0003700">
    <property type="term" value="F:DNA-binding transcription factor activity"/>
    <property type="evidence" value="ECO:0007669"/>
    <property type="project" value="InterPro"/>
</dbReference>
<accession>A0A9P6ASC7</accession>
<dbReference type="CDD" id="cd12193">
    <property type="entry name" value="bZIP_GCN4"/>
    <property type="match status" value="1"/>
</dbReference>
<dbReference type="AlphaFoldDB" id="A0A9P6ASC7"/>
<gene>
    <name evidence="2" type="ORF">BS47DRAFT_1246785</name>
</gene>
<keyword evidence="3" id="KW-1185">Reference proteome</keyword>
<organism evidence="2 3">
    <name type="scientific">Hydnum rufescens UP504</name>
    <dbReference type="NCBI Taxonomy" id="1448309"/>
    <lineage>
        <taxon>Eukaryota</taxon>
        <taxon>Fungi</taxon>
        <taxon>Dikarya</taxon>
        <taxon>Basidiomycota</taxon>
        <taxon>Agaricomycotina</taxon>
        <taxon>Agaricomycetes</taxon>
        <taxon>Cantharellales</taxon>
        <taxon>Hydnaceae</taxon>
        <taxon>Hydnum</taxon>
    </lineage>
</organism>
<dbReference type="EMBL" id="MU129007">
    <property type="protein sequence ID" value="KAF9511001.1"/>
    <property type="molecule type" value="Genomic_DNA"/>
</dbReference>
<name>A0A9P6ASC7_9AGAM</name>
<comment type="caution">
    <text evidence="2">The sequence shown here is derived from an EMBL/GenBank/DDBJ whole genome shotgun (WGS) entry which is preliminary data.</text>
</comment>
<proteinExistence type="predicted"/>
<dbReference type="InterPro" id="IPR004827">
    <property type="entry name" value="bZIP"/>
</dbReference>
<dbReference type="InterPro" id="IPR046347">
    <property type="entry name" value="bZIP_sf"/>
</dbReference>
<dbReference type="PROSITE" id="PS00036">
    <property type="entry name" value="BZIP_BASIC"/>
    <property type="match status" value="1"/>
</dbReference>
<feature type="domain" description="BZIP" evidence="1">
    <location>
        <begin position="62"/>
        <end position="76"/>
    </location>
</feature>